<dbReference type="HOGENOM" id="CLU_090988_0_0_6"/>
<feature type="domain" description="DUF4935" evidence="1">
    <location>
        <begin position="5"/>
        <end position="139"/>
    </location>
</feature>
<organism evidence="2 3">
    <name type="scientific">Thioflavicoccus mobilis 8321</name>
    <dbReference type="NCBI Taxonomy" id="765912"/>
    <lineage>
        <taxon>Bacteria</taxon>
        <taxon>Pseudomonadati</taxon>
        <taxon>Pseudomonadota</taxon>
        <taxon>Gammaproteobacteria</taxon>
        <taxon>Chromatiales</taxon>
        <taxon>Chromatiaceae</taxon>
        <taxon>Thioflavicoccus</taxon>
    </lineage>
</organism>
<accession>L0H2L5</accession>
<reference evidence="2 3" key="1">
    <citation type="submission" date="2011-09" db="EMBL/GenBank/DDBJ databases">
        <title>Complete sequence of chromosome of Thioflavicoccus mobilis 8321.</title>
        <authorList>
            <consortium name="US DOE Joint Genome Institute"/>
            <person name="Lucas S."/>
            <person name="Han J."/>
            <person name="Lapidus A."/>
            <person name="Cheng J.-F."/>
            <person name="Goodwin L."/>
            <person name="Pitluck S."/>
            <person name="Peters L."/>
            <person name="Ovchinnikova G."/>
            <person name="Lu M."/>
            <person name="Detter J.C."/>
            <person name="Han C."/>
            <person name="Tapia R."/>
            <person name="Land M."/>
            <person name="Hauser L."/>
            <person name="Kyrpides N."/>
            <person name="Ivanova N."/>
            <person name="Pagani I."/>
            <person name="Vogl K."/>
            <person name="Liu Z."/>
            <person name="Imhoff J."/>
            <person name="Thiel V."/>
            <person name="Frigaard N.-U."/>
            <person name="Bryant D."/>
            <person name="Woyke T."/>
        </authorList>
    </citation>
    <scope>NUCLEOTIDE SEQUENCE [LARGE SCALE GENOMIC DNA]</scope>
    <source>
        <strain evidence="2 3">8321</strain>
    </source>
</reference>
<dbReference type="KEGG" id="tmb:Thimo_3216"/>
<keyword evidence="3" id="KW-1185">Reference proteome</keyword>
<proteinExistence type="predicted"/>
<dbReference type="InterPro" id="IPR032557">
    <property type="entry name" value="DUF4935"/>
</dbReference>
<gene>
    <name evidence="2" type="ORF">Thimo_3216</name>
</gene>
<dbReference type="STRING" id="765912.Thimo_3216"/>
<sequence>MDALLFIDTNILLDFYRDRKSDISMKFLEQIEACKDRLILGSQVEMEYKKNRQHVILESLGKFGAPDWGKLSAPALVAETQAAGMIDKHRKELVKQQKIVTEKIQNILEKPATQDEVYKVLQRVFKYSSPYNLNREDKKRFAIRRLARKRFFLGYPPRKKNDTSYGDAINWEWLVQCSIDSGKDVVIVTRDSDYGVVYKSKSYINDWLLQEFKQRVSQKRNLKLTASLSEGLKIVHAKVTKEMEEEEKAMLLDFLSNLRTLDDIEPEQDEL</sequence>
<name>L0H2L5_9GAMM</name>
<evidence type="ECO:0000259" key="1">
    <source>
        <dbReference type="Pfam" id="PF16289"/>
    </source>
</evidence>
<evidence type="ECO:0000313" key="2">
    <source>
        <dbReference type="EMBL" id="AGA91895.1"/>
    </source>
</evidence>
<dbReference type="OrthoDB" id="569642at2"/>
<dbReference type="EMBL" id="CP003051">
    <property type="protein sequence ID" value="AGA91895.1"/>
    <property type="molecule type" value="Genomic_DNA"/>
</dbReference>
<feature type="domain" description="DUF4935" evidence="1">
    <location>
        <begin position="149"/>
        <end position="194"/>
    </location>
</feature>
<dbReference type="Proteomes" id="UP000010816">
    <property type="component" value="Chromosome"/>
</dbReference>
<dbReference type="AlphaFoldDB" id="L0H2L5"/>
<dbReference type="Pfam" id="PF16289">
    <property type="entry name" value="PIN_12"/>
    <property type="match status" value="2"/>
</dbReference>
<dbReference type="eggNOG" id="COG1848">
    <property type="taxonomic scope" value="Bacteria"/>
</dbReference>
<evidence type="ECO:0000313" key="3">
    <source>
        <dbReference type="Proteomes" id="UP000010816"/>
    </source>
</evidence>
<protein>
    <recommendedName>
        <fullName evidence="1">DUF4935 domain-containing protein</fullName>
    </recommendedName>
</protein>
<dbReference type="PATRIC" id="fig|765912.4.peg.3147"/>